<accession>A0A412Z674</accession>
<evidence type="ECO:0000256" key="5">
    <source>
        <dbReference type="ARBA" id="ARBA00022679"/>
    </source>
</evidence>
<protein>
    <recommendedName>
        <fullName evidence="3">histidine kinase</fullName>
        <ecNumber evidence="3">2.7.13.3</ecNumber>
    </recommendedName>
</protein>
<proteinExistence type="predicted"/>
<dbReference type="InterPro" id="IPR010559">
    <property type="entry name" value="Sig_transdc_His_kin_internal"/>
</dbReference>
<dbReference type="GO" id="GO:0016020">
    <property type="term" value="C:membrane"/>
    <property type="evidence" value="ECO:0007669"/>
    <property type="project" value="UniProtKB-SubCell"/>
</dbReference>
<dbReference type="Pfam" id="PF02518">
    <property type="entry name" value="HATPase_c"/>
    <property type="match status" value="1"/>
</dbReference>
<keyword evidence="4" id="KW-0597">Phosphoprotein</keyword>
<comment type="caution">
    <text evidence="8">The sequence shown here is derived from an EMBL/GenBank/DDBJ whole genome shotgun (WGS) entry which is preliminary data.</text>
</comment>
<dbReference type="EC" id="2.7.13.3" evidence="3"/>
<keyword evidence="5" id="KW-0808">Transferase</keyword>
<dbReference type="PROSITE" id="PS50109">
    <property type="entry name" value="HIS_KIN"/>
    <property type="match status" value="1"/>
</dbReference>
<evidence type="ECO:0000256" key="3">
    <source>
        <dbReference type="ARBA" id="ARBA00012438"/>
    </source>
</evidence>
<evidence type="ECO:0000313" key="9">
    <source>
        <dbReference type="Proteomes" id="UP000284543"/>
    </source>
</evidence>
<comment type="catalytic activity">
    <reaction evidence="1">
        <text>ATP + protein L-histidine = ADP + protein N-phospho-L-histidine.</text>
        <dbReference type="EC" id="2.7.13.3"/>
    </reaction>
</comment>
<evidence type="ECO:0000256" key="7">
    <source>
        <dbReference type="ARBA" id="ARBA00023012"/>
    </source>
</evidence>
<sequence>MRKFIPWIKGHFLYKIRYQITIFLFFVTFLPVISIQLFNYEKTSEMLFTKNHSLLADNLQLTQNSINNVLTDYKRILFQISTDVTCMDNILELSKVSPDSAEYRRISESLETYIKANILMYPEIQALCVISTTGTPYIYVQKRQKTQPIIDYFEANKEELNQLLLSSTRSIIGSVHDGSPYYDPEHPVFFLGSRTIHYEKMKITGSILLFISPDKMNSAINNPDSQVYPFTDKLLVDSSGRLICSKDRNTGKILGSLENYKAIDWDSLSSDSGDMQGDYLVSQIPLEHFDLHLINIVDYRQMTKDLEALWTTITLAISAILLVSMLVAYVLCHKFIFSIENVAAKMNLFDEHHLDVEIRNMSRNELRIIESSFNRMLGQIRGLLDENKQQYKKICEAELKSLELQINPHFLFNTLDSICWTAAQENCLTVSEQLNKLAAILRHTVYNMNCVVPLQDEICWMQNYLDLQKSRFHGRFSYDIHDLTKGRRIYIHKLLLQPFLENALIHGFENLPRKGRLEIACRITGQSHLLLQVSDNGCGIPEDKVREINLLFTTGRSAFTGIGLTNIAYRTKGYYPHSRIFVSSSPMGTCFKIFIPMNEME</sequence>
<gene>
    <name evidence="8" type="ORF">DWW02_14405</name>
</gene>
<dbReference type="RefSeq" id="WP_002567542.1">
    <property type="nucleotide sequence ID" value="NZ_CABKUK010000001.1"/>
</dbReference>
<dbReference type="PROSITE" id="PS50885">
    <property type="entry name" value="HAMP"/>
    <property type="match status" value="1"/>
</dbReference>
<evidence type="ECO:0000256" key="2">
    <source>
        <dbReference type="ARBA" id="ARBA00004370"/>
    </source>
</evidence>
<dbReference type="Gene3D" id="3.30.565.10">
    <property type="entry name" value="Histidine kinase-like ATPase, C-terminal domain"/>
    <property type="match status" value="1"/>
</dbReference>
<name>A0A412Z674_9FIRM</name>
<reference evidence="8 9" key="1">
    <citation type="submission" date="2018-08" db="EMBL/GenBank/DDBJ databases">
        <title>A genome reference for cultivated species of the human gut microbiota.</title>
        <authorList>
            <person name="Zou Y."/>
            <person name="Xue W."/>
            <person name="Luo G."/>
        </authorList>
    </citation>
    <scope>NUCLEOTIDE SEQUENCE [LARGE SCALE GENOMIC DNA]</scope>
    <source>
        <strain evidence="8 9">AF14-18</strain>
    </source>
</reference>
<dbReference type="Gene3D" id="6.10.340.10">
    <property type="match status" value="1"/>
</dbReference>
<dbReference type="SUPFAM" id="SSF55874">
    <property type="entry name" value="ATPase domain of HSP90 chaperone/DNA topoisomerase II/histidine kinase"/>
    <property type="match status" value="1"/>
</dbReference>
<dbReference type="AlphaFoldDB" id="A0A412Z674"/>
<comment type="subcellular location">
    <subcellularLocation>
        <location evidence="2">Membrane</location>
    </subcellularLocation>
</comment>
<keyword evidence="7" id="KW-0902">Two-component regulatory system</keyword>
<dbReference type="Pfam" id="PF06580">
    <property type="entry name" value="His_kinase"/>
    <property type="match status" value="1"/>
</dbReference>
<dbReference type="KEGG" id="cbol:CGC65_14175"/>
<dbReference type="InterPro" id="IPR003660">
    <property type="entry name" value="HAMP_dom"/>
</dbReference>
<dbReference type="SMART" id="SM00387">
    <property type="entry name" value="HATPase_c"/>
    <property type="match status" value="1"/>
</dbReference>
<evidence type="ECO:0000256" key="4">
    <source>
        <dbReference type="ARBA" id="ARBA00022553"/>
    </source>
</evidence>
<evidence type="ECO:0000256" key="6">
    <source>
        <dbReference type="ARBA" id="ARBA00022777"/>
    </source>
</evidence>
<dbReference type="PANTHER" id="PTHR34220">
    <property type="entry name" value="SENSOR HISTIDINE KINASE YPDA"/>
    <property type="match status" value="1"/>
</dbReference>
<dbReference type="InterPro" id="IPR050640">
    <property type="entry name" value="Bact_2-comp_sensor_kinase"/>
</dbReference>
<organism evidence="8 9">
    <name type="scientific">Enterocloster bolteae</name>
    <dbReference type="NCBI Taxonomy" id="208479"/>
    <lineage>
        <taxon>Bacteria</taxon>
        <taxon>Bacillati</taxon>
        <taxon>Bacillota</taxon>
        <taxon>Clostridia</taxon>
        <taxon>Lachnospirales</taxon>
        <taxon>Lachnospiraceae</taxon>
        <taxon>Enterocloster</taxon>
    </lineage>
</organism>
<keyword evidence="6 8" id="KW-0418">Kinase</keyword>
<dbReference type="InterPro" id="IPR036890">
    <property type="entry name" value="HATPase_C_sf"/>
</dbReference>
<dbReference type="PANTHER" id="PTHR34220:SF7">
    <property type="entry name" value="SENSOR HISTIDINE KINASE YPDA"/>
    <property type="match status" value="1"/>
</dbReference>
<dbReference type="EMBL" id="QRZM01000005">
    <property type="protein sequence ID" value="RGV75489.1"/>
    <property type="molecule type" value="Genomic_DNA"/>
</dbReference>
<dbReference type="Proteomes" id="UP000284543">
    <property type="component" value="Unassembled WGS sequence"/>
</dbReference>
<dbReference type="GO" id="GO:0000155">
    <property type="term" value="F:phosphorelay sensor kinase activity"/>
    <property type="evidence" value="ECO:0007669"/>
    <property type="project" value="InterPro"/>
</dbReference>
<dbReference type="InterPro" id="IPR003594">
    <property type="entry name" value="HATPase_dom"/>
</dbReference>
<evidence type="ECO:0000256" key="1">
    <source>
        <dbReference type="ARBA" id="ARBA00000085"/>
    </source>
</evidence>
<dbReference type="InterPro" id="IPR005467">
    <property type="entry name" value="His_kinase_dom"/>
</dbReference>
<evidence type="ECO:0000313" key="8">
    <source>
        <dbReference type="EMBL" id="RGV75489.1"/>
    </source>
</evidence>